<organism evidence="2 3">
    <name type="scientific">Absidia repens</name>
    <dbReference type="NCBI Taxonomy" id="90262"/>
    <lineage>
        <taxon>Eukaryota</taxon>
        <taxon>Fungi</taxon>
        <taxon>Fungi incertae sedis</taxon>
        <taxon>Mucoromycota</taxon>
        <taxon>Mucoromycotina</taxon>
        <taxon>Mucoromycetes</taxon>
        <taxon>Mucorales</taxon>
        <taxon>Cunninghamellaceae</taxon>
        <taxon>Absidia</taxon>
    </lineage>
</organism>
<evidence type="ECO:0000256" key="1">
    <source>
        <dbReference type="SAM" id="MobiDB-lite"/>
    </source>
</evidence>
<name>A0A1X2IQ52_9FUNG</name>
<evidence type="ECO:0000313" key="3">
    <source>
        <dbReference type="Proteomes" id="UP000193560"/>
    </source>
</evidence>
<proteinExistence type="predicted"/>
<gene>
    <name evidence="2" type="ORF">BCR42DRAFT_408688</name>
</gene>
<dbReference type="EMBL" id="MCGE01000006">
    <property type="protein sequence ID" value="ORZ20401.1"/>
    <property type="molecule type" value="Genomic_DNA"/>
</dbReference>
<reference evidence="2 3" key="1">
    <citation type="submission" date="2016-07" db="EMBL/GenBank/DDBJ databases">
        <title>Pervasive Adenine N6-methylation of Active Genes in Fungi.</title>
        <authorList>
            <consortium name="DOE Joint Genome Institute"/>
            <person name="Mondo S.J."/>
            <person name="Dannebaum R.O."/>
            <person name="Kuo R.C."/>
            <person name="Labutti K."/>
            <person name="Haridas S."/>
            <person name="Kuo A."/>
            <person name="Salamov A."/>
            <person name="Ahrendt S.R."/>
            <person name="Lipzen A."/>
            <person name="Sullivan W."/>
            <person name="Andreopoulos W.B."/>
            <person name="Clum A."/>
            <person name="Lindquist E."/>
            <person name="Daum C."/>
            <person name="Ramamoorthy G.K."/>
            <person name="Gryganskyi A."/>
            <person name="Culley D."/>
            <person name="Magnuson J.K."/>
            <person name="James T.Y."/>
            <person name="O'Malley M.A."/>
            <person name="Stajich J.E."/>
            <person name="Spatafora J.W."/>
            <person name="Visel A."/>
            <person name="Grigoriev I.V."/>
        </authorList>
    </citation>
    <scope>NUCLEOTIDE SEQUENCE [LARGE SCALE GENOMIC DNA]</scope>
    <source>
        <strain evidence="2 3">NRRL 1336</strain>
    </source>
</reference>
<protein>
    <submittedName>
        <fullName evidence="2">Uncharacterized protein</fullName>
    </submittedName>
</protein>
<feature type="region of interest" description="Disordered" evidence="1">
    <location>
        <begin position="50"/>
        <end position="114"/>
    </location>
</feature>
<feature type="compositionally biased region" description="Low complexity" evidence="1">
    <location>
        <begin position="64"/>
        <end position="76"/>
    </location>
</feature>
<dbReference type="AlphaFoldDB" id="A0A1X2IQ52"/>
<feature type="compositionally biased region" description="Polar residues" evidence="1">
    <location>
        <begin position="98"/>
        <end position="114"/>
    </location>
</feature>
<dbReference type="Proteomes" id="UP000193560">
    <property type="component" value="Unassembled WGS sequence"/>
</dbReference>
<comment type="caution">
    <text evidence="2">The sequence shown here is derived from an EMBL/GenBank/DDBJ whole genome shotgun (WGS) entry which is preliminary data.</text>
</comment>
<keyword evidence="3" id="KW-1185">Reference proteome</keyword>
<accession>A0A1X2IQ52</accession>
<sequence>MGLMDTIKRRYDLRQVNKYTQRRMSQSQFESRDKDYYDAIYMDGAYLQNRETENSSGNSGHGMSFSSISSSSQASSVHRPERWSLPSFLQRGSRRQESLATKQTKTSESYTLNG</sequence>
<dbReference type="OrthoDB" id="2246002at2759"/>
<evidence type="ECO:0000313" key="2">
    <source>
        <dbReference type="EMBL" id="ORZ20401.1"/>
    </source>
</evidence>